<dbReference type="Proteomes" id="UP000254134">
    <property type="component" value="Unassembled WGS sequence"/>
</dbReference>
<organism evidence="2 3">
    <name type="scientific">Gaiella occulta</name>
    <dbReference type="NCBI Taxonomy" id="1002870"/>
    <lineage>
        <taxon>Bacteria</taxon>
        <taxon>Bacillati</taxon>
        <taxon>Actinomycetota</taxon>
        <taxon>Thermoleophilia</taxon>
        <taxon>Gaiellales</taxon>
        <taxon>Gaiellaceae</taxon>
        <taxon>Gaiella</taxon>
    </lineage>
</organism>
<dbReference type="Pfam" id="PF13473">
    <property type="entry name" value="Cupredoxin_1"/>
    <property type="match status" value="1"/>
</dbReference>
<sequence>MNLGLLARKPAGTDARANDVRVRVLDGYSPDTIRAQAGVPLRIVFRREESAPCSEQVVFPAFGRSATLPRDEDVAVDLLPSEPGVYEFTCRMGMLWGTLVVVPPREVPS</sequence>
<evidence type="ECO:0000313" key="3">
    <source>
        <dbReference type="Proteomes" id="UP000254134"/>
    </source>
</evidence>
<evidence type="ECO:0000259" key="1">
    <source>
        <dbReference type="Pfam" id="PF13473"/>
    </source>
</evidence>
<proteinExistence type="predicted"/>
<name>A0A7M2Z1Q9_9ACTN</name>
<dbReference type="OrthoDB" id="5502616at2"/>
<dbReference type="SUPFAM" id="SSF49503">
    <property type="entry name" value="Cupredoxins"/>
    <property type="match status" value="1"/>
</dbReference>
<dbReference type="Gene3D" id="2.60.40.420">
    <property type="entry name" value="Cupredoxins - blue copper proteins"/>
    <property type="match status" value="1"/>
</dbReference>
<dbReference type="InterPro" id="IPR028096">
    <property type="entry name" value="EfeO_Cupredoxin"/>
</dbReference>
<feature type="domain" description="EfeO-type cupredoxin-like" evidence="1">
    <location>
        <begin position="14"/>
        <end position="101"/>
    </location>
</feature>
<dbReference type="RefSeq" id="WP_114795065.1">
    <property type="nucleotide sequence ID" value="NZ_QQZY01000001.1"/>
</dbReference>
<dbReference type="EMBL" id="QQZY01000001">
    <property type="protein sequence ID" value="RDI76241.1"/>
    <property type="molecule type" value="Genomic_DNA"/>
</dbReference>
<dbReference type="InterPro" id="IPR008972">
    <property type="entry name" value="Cupredoxin"/>
</dbReference>
<reference evidence="2 3" key="1">
    <citation type="submission" date="2018-07" db="EMBL/GenBank/DDBJ databases">
        <title>High-quality-draft genome sequence of Gaiella occulta.</title>
        <authorList>
            <person name="Severino R."/>
            <person name="Froufe H.J.C."/>
            <person name="Rainey F.A."/>
            <person name="Barroso C."/>
            <person name="Albuquerque L."/>
            <person name="Lobo-Da-Cunha A."/>
            <person name="Da Costa M.S."/>
            <person name="Egas C."/>
        </authorList>
    </citation>
    <scope>NUCLEOTIDE SEQUENCE [LARGE SCALE GENOMIC DNA]</scope>
    <source>
        <strain evidence="2 3">F2-233</strain>
    </source>
</reference>
<evidence type="ECO:0000313" key="2">
    <source>
        <dbReference type="EMBL" id="RDI76241.1"/>
    </source>
</evidence>
<reference evidence="3" key="2">
    <citation type="journal article" date="2019" name="MicrobiologyOpen">
        <title>High-quality draft genome sequence of Gaiella occulta isolated from a 150 meter deep mineral water borehole and comparison with the genome sequences of other deep-branching lineages of the phylum Actinobacteria.</title>
        <authorList>
            <person name="Severino R."/>
            <person name="Froufe H.J.C."/>
            <person name="Barroso C."/>
            <person name="Albuquerque L."/>
            <person name="Lobo-da-Cunha A."/>
            <person name="da Costa M.S."/>
            <person name="Egas C."/>
        </authorList>
    </citation>
    <scope>NUCLEOTIDE SEQUENCE [LARGE SCALE GENOMIC DNA]</scope>
    <source>
        <strain evidence="3">F2-233</strain>
    </source>
</reference>
<accession>A0A7M2Z1Q9</accession>
<protein>
    <submittedName>
        <fullName evidence="2">Cupredoxin-like domain</fullName>
    </submittedName>
</protein>
<keyword evidence="3" id="KW-1185">Reference proteome</keyword>
<dbReference type="AlphaFoldDB" id="A0A7M2Z1Q9"/>
<gene>
    <name evidence="2" type="ORF">Gocc_0660</name>
</gene>
<comment type="caution">
    <text evidence="2">The sequence shown here is derived from an EMBL/GenBank/DDBJ whole genome shotgun (WGS) entry which is preliminary data.</text>
</comment>